<dbReference type="PANTHER" id="PTHR48070:SF6">
    <property type="entry name" value="ESTERASE OVCA2"/>
    <property type="match status" value="1"/>
</dbReference>
<dbReference type="GO" id="GO:0072330">
    <property type="term" value="P:monocarboxylic acid biosynthetic process"/>
    <property type="evidence" value="ECO:0007669"/>
    <property type="project" value="UniProtKB-ARBA"/>
</dbReference>
<evidence type="ECO:0000256" key="1">
    <source>
        <dbReference type="ARBA" id="ARBA00022801"/>
    </source>
</evidence>
<keyword evidence="1" id="KW-0378">Hydrolase</keyword>
<feature type="domain" description="Serine hydrolase" evidence="2">
    <location>
        <begin position="3"/>
        <end position="191"/>
    </location>
</feature>
<reference evidence="3" key="1">
    <citation type="journal article" date="2023" name="IMA Fungus">
        <title>Comparative genomic study of the Penicillium genus elucidates a diverse pangenome and 15 lateral gene transfer events.</title>
        <authorList>
            <person name="Petersen C."/>
            <person name="Sorensen T."/>
            <person name="Nielsen M.R."/>
            <person name="Sondergaard T.E."/>
            <person name="Sorensen J.L."/>
            <person name="Fitzpatrick D.A."/>
            <person name="Frisvad J.C."/>
            <person name="Nielsen K.L."/>
        </authorList>
    </citation>
    <scope>NUCLEOTIDE SEQUENCE</scope>
    <source>
        <strain evidence="3">IBT 17514</strain>
    </source>
</reference>
<comment type="caution">
    <text evidence="3">The sequence shown here is derived from an EMBL/GenBank/DDBJ whole genome shotgun (WGS) entry which is preliminary data.</text>
</comment>
<reference evidence="3" key="2">
    <citation type="submission" date="2023-01" db="EMBL/GenBank/DDBJ databases">
        <authorList>
            <person name="Petersen C."/>
        </authorList>
    </citation>
    <scope>NUCLEOTIDE SEQUENCE</scope>
    <source>
        <strain evidence="3">IBT 17514</strain>
    </source>
</reference>
<dbReference type="Gene3D" id="3.40.50.1820">
    <property type="entry name" value="alpha/beta hydrolase"/>
    <property type="match status" value="1"/>
</dbReference>
<evidence type="ECO:0000313" key="4">
    <source>
        <dbReference type="Proteomes" id="UP001215712"/>
    </source>
</evidence>
<proteinExistence type="predicted"/>
<organism evidence="3 4">
    <name type="scientific">Penicillium malachiteum</name>
    <dbReference type="NCBI Taxonomy" id="1324776"/>
    <lineage>
        <taxon>Eukaryota</taxon>
        <taxon>Fungi</taxon>
        <taxon>Dikarya</taxon>
        <taxon>Ascomycota</taxon>
        <taxon>Pezizomycotina</taxon>
        <taxon>Eurotiomycetes</taxon>
        <taxon>Eurotiomycetidae</taxon>
        <taxon>Eurotiales</taxon>
        <taxon>Aspergillaceae</taxon>
        <taxon>Penicillium</taxon>
    </lineage>
</organism>
<protein>
    <recommendedName>
        <fullName evidence="2">Serine hydrolase domain-containing protein</fullName>
    </recommendedName>
</protein>
<dbReference type="GO" id="GO:0005634">
    <property type="term" value="C:nucleus"/>
    <property type="evidence" value="ECO:0007669"/>
    <property type="project" value="TreeGrafter"/>
</dbReference>
<dbReference type="PANTHER" id="PTHR48070">
    <property type="entry name" value="ESTERASE OVCA2"/>
    <property type="match status" value="1"/>
</dbReference>
<dbReference type="Proteomes" id="UP001215712">
    <property type="component" value="Unassembled WGS sequence"/>
</dbReference>
<dbReference type="InterPro" id="IPR029058">
    <property type="entry name" value="AB_hydrolase_fold"/>
</dbReference>
<dbReference type="GO" id="GO:0017000">
    <property type="term" value="P:antibiotic biosynthetic process"/>
    <property type="evidence" value="ECO:0007669"/>
    <property type="project" value="UniProtKB-ARBA"/>
</dbReference>
<dbReference type="InterPro" id="IPR050593">
    <property type="entry name" value="LovG"/>
</dbReference>
<accession>A0AAD6MSX6</accession>
<gene>
    <name evidence="3" type="ORF">N7493_008896</name>
</gene>
<dbReference type="InterPro" id="IPR005645">
    <property type="entry name" value="FSH-like_dom"/>
</dbReference>
<dbReference type="EMBL" id="JAQJAN010000013">
    <property type="protein sequence ID" value="KAJ5712428.1"/>
    <property type="molecule type" value="Genomic_DNA"/>
</dbReference>
<evidence type="ECO:0000313" key="3">
    <source>
        <dbReference type="EMBL" id="KAJ5712428.1"/>
    </source>
</evidence>
<dbReference type="GO" id="GO:0019748">
    <property type="term" value="P:secondary metabolic process"/>
    <property type="evidence" value="ECO:0007669"/>
    <property type="project" value="TreeGrafter"/>
</dbReference>
<name>A0AAD6MSX6_9EURO</name>
<sequence>MKAAHALVKKTFDTQGPFDGVFGFSQGASILLAYLLEHITIYPRKPLPVRFGIFCSSIPLLSTDPDYYRPILGTLSLEDQRRLRSATDEQLDQLKGPARVVMKSLVGAIDELESVTLRPRTNFLDRQVLEVPCALHPSLYNARLAIPTLHVRGINDPPALKKCSLLGESFCLPKWRRTFEHGAIHNIPRSMVDIKGMVSAMEWVISRSQLSKL</sequence>
<dbReference type="AlphaFoldDB" id="A0AAD6MSX6"/>
<keyword evidence="4" id="KW-1185">Reference proteome</keyword>
<evidence type="ECO:0000259" key="2">
    <source>
        <dbReference type="Pfam" id="PF03959"/>
    </source>
</evidence>
<dbReference type="SUPFAM" id="SSF53474">
    <property type="entry name" value="alpha/beta-Hydrolases"/>
    <property type="match status" value="1"/>
</dbReference>
<dbReference type="GO" id="GO:0005737">
    <property type="term" value="C:cytoplasm"/>
    <property type="evidence" value="ECO:0007669"/>
    <property type="project" value="TreeGrafter"/>
</dbReference>
<dbReference type="Pfam" id="PF03959">
    <property type="entry name" value="FSH1"/>
    <property type="match status" value="1"/>
</dbReference>
<dbReference type="GO" id="GO:0016787">
    <property type="term" value="F:hydrolase activity"/>
    <property type="evidence" value="ECO:0007669"/>
    <property type="project" value="UniProtKB-KW"/>
</dbReference>